<sequence length="37" mass="4182">MDFRHSVATFTQLPASALWVDFRQSAATLMQLDESPL</sequence>
<reference evidence="1 2" key="1">
    <citation type="submission" date="2015-09" db="EMBL/GenBank/DDBJ databases">
        <title>Genome sequence, genome mining and natural product profiling of a biocontrol bacterium Streptomyces malaysiensis F913.</title>
        <authorList>
            <person name="Xu Y."/>
            <person name="Wei J."/>
            <person name="Xie J."/>
            <person name="Li T."/>
            <person name="Zhou Z."/>
        </authorList>
    </citation>
    <scope>NUCLEOTIDE SEQUENCE [LARGE SCALE GENOMIC DNA]</scope>
    <source>
        <strain evidence="1 2">F913</strain>
    </source>
</reference>
<evidence type="ECO:0000313" key="1">
    <source>
        <dbReference type="EMBL" id="PNG98293.1"/>
    </source>
</evidence>
<proteinExistence type="predicted"/>
<evidence type="ECO:0000313" key="2">
    <source>
        <dbReference type="Proteomes" id="UP000236520"/>
    </source>
</evidence>
<dbReference type="AlphaFoldDB" id="A0A2J7ZDE7"/>
<dbReference type="EMBL" id="LJIW01000001">
    <property type="protein sequence ID" value="PNG98293.1"/>
    <property type="molecule type" value="Genomic_DNA"/>
</dbReference>
<accession>A0A2J7ZDE7</accession>
<gene>
    <name evidence="1" type="ORF">SMF913_14318</name>
</gene>
<comment type="caution">
    <text evidence="1">The sequence shown here is derived from an EMBL/GenBank/DDBJ whole genome shotgun (WGS) entry which is preliminary data.</text>
</comment>
<keyword evidence="2" id="KW-1185">Reference proteome</keyword>
<organism evidence="1 2">
    <name type="scientific">Streptomyces malaysiensis</name>
    <dbReference type="NCBI Taxonomy" id="92644"/>
    <lineage>
        <taxon>Bacteria</taxon>
        <taxon>Bacillati</taxon>
        <taxon>Actinomycetota</taxon>
        <taxon>Actinomycetes</taxon>
        <taxon>Kitasatosporales</taxon>
        <taxon>Streptomycetaceae</taxon>
        <taxon>Streptomyces</taxon>
        <taxon>Streptomyces violaceusniger group</taxon>
    </lineage>
</organism>
<dbReference type="Proteomes" id="UP000236520">
    <property type="component" value="Unassembled WGS sequence"/>
</dbReference>
<name>A0A2J7ZDE7_STRMQ</name>
<protein>
    <submittedName>
        <fullName evidence="1">Uncharacterized protein</fullName>
    </submittedName>
</protein>